<accession>A0A4R3Z7N0</accession>
<keyword evidence="1" id="KW-0812">Transmembrane</keyword>
<dbReference type="SUPFAM" id="SSF48317">
    <property type="entry name" value="Acid phosphatase/Vanadium-dependent haloperoxidase"/>
    <property type="match status" value="1"/>
</dbReference>
<comment type="caution">
    <text evidence="3">The sequence shown here is derived from an EMBL/GenBank/DDBJ whole genome shotgun (WGS) entry which is preliminary data.</text>
</comment>
<dbReference type="EMBL" id="SMCR01000001">
    <property type="protein sequence ID" value="TCW00221.1"/>
    <property type="molecule type" value="Genomic_DNA"/>
</dbReference>
<dbReference type="Gene3D" id="1.20.144.10">
    <property type="entry name" value="Phosphatidic acid phosphatase type 2/haloperoxidase"/>
    <property type="match status" value="1"/>
</dbReference>
<dbReference type="Pfam" id="PF01569">
    <property type="entry name" value="PAP2"/>
    <property type="match status" value="1"/>
</dbReference>
<feature type="transmembrane region" description="Helical" evidence="1">
    <location>
        <begin position="125"/>
        <end position="144"/>
    </location>
</feature>
<sequence length="225" mass="24888">MDWHWLTFFGDSMLLLPCAVLIVILLLWKADTRRACWQWLLLFAAAGAMVSVSKLAFMGWGIGSRHYDFTGFSGHSALSASIWPVLIWILCSRASFGWRLTAVAGGYLLALVIGFSRLVLHAHSVSEVIAGLTLGYTISTSFLLMQYTRHTPIRPLTYSQMSAILVLPLLLIVQGKKAPTQGLLEQIAVAVAQVKRPYTRADLHRNLPAKHLAVQPATDARPVQH</sequence>
<feature type="domain" description="Phosphatidic acid phosphatase type 2/haloperoxidase" evidence="2">
    <location>
        <begin position="16"/>
        <end position="143"/>
    </location>
</feature>
<name>A0A4R3Z7N0_9GAMM</name>
<dbReference type="RefSeq" id="WP_131863759.1">
    <property type="nucleotide sequence ID" value="NZ_SMCR01000001.1"/>
</dbReference>
<feature type="transmembrane region" description="Helical" evidence="1">
    <location>
        <begin position="6"/>
        <end position="28"/>
    </location>
</feature>
<dbReference type="InterPro" id="IPR036938">
    <property type="entry name" value="PAP2/HPO_sf"/>
</dbReference>
<evidence type="ECO:0000259" key="2">
    <source>
        <dbReference type="SMART" id="SM00014"/>
    </source>
</evidence>
<proteinExistence type="predicted"/>
<protein>
    <submittedName>
        <fullName evidence="3">PAP2 superfamily protein</fullName>
    </submittedName>
</protein>
<feature type="transmembrane region" description="Helical" evidence="1">
    <location>
        <begin position="40"/>
        <end position="60"/>
    </location>
</feature>
<feature type="transmembrane region" description="Helical" evidence="1">
    <location>
        <begin position="98"/>
        <end position="119"/>
    </location>
</feature>
<dbReference type="AlphaFoldDB" id="A0A4R3Z7N0"/>
<feature type="transmembrane region" description="Helical" evidence="1">
    <location>
        <begin position="72"/>
        <end position="91"/>
    </location>
</feature>
<keyword evidence="1" id="KW-0472">Membrane</keyword>
<dbReference type="InterPro" id="IPR000326">
    <property type="entry name" value="PAP2/HPO"/>
</dbReference>
<evidence type="ECO:0000313" key="3">
    <source>
        <dbReference type="EMBL" id="TCW00221.1"/>
    </source>
</evidence>
<keyword evidence="1" id="KW-1133">Transmembrane helix</keyword>
<dbReference type="OrthoDB" id="8590768at2"/>
<reference evidence="3 4" key="1">
    <citation type="submission" date="2019-03" db="EMBL/GenBank/DDBJ databases">
        <title>Genomic Encyclopedia of Type Strains, Phase IV (KMG-IV): sequencing the most valuable type-strain genomes for metagenomic binning, comparative biology and taxonomic classification.</title>
        <authorList>
            <person name="Goeker M."/>
        </authorList>
    </citation>
    <scope>NUCLEOTIDE SEQUENCE [LARGE SCALE GENOMIC DNA]</scope>
    <source>
        <strain evidence="3 4">DSM 19580</strain>
    </source>
</reference>
<keyword evidence="4" id="KW-1185">Reference proteome</keyword>
<dbReference type="Proteomes" id="UP000295719">
    <property type="component" value="Unassembled WGS sequence"/>
</dbReference>
<organism evidence="3 4">
    <name type="scientific">Biostraticola tofi</name>
    <dbReference type="NCBI Taxonomy" id="466109"/>
    <lineage>
        <taxon>Bacteria</taxon>
        <taxon>Pseudomonadati</taxon>
        <taxon>Pseudomonadota</taxon>
        <taxon>Gammaproteobacteria</taxon>
        <taxon>Enterobacterales</taxon>
        <taxon>Bruguierivoracaceae</taxon>
        <taxon>Biostraticola</taxon>
    </lineage>
</organism>
<evidence type="ECO:0000313" key="4">
    <source>
        <dbReference type="Proteomes" id="UP000295719"/>
    </source>
</evidence>
<dbReference type="SMART" id="SM00014">
    <property type="entry name" value="acidPPc"/>
    <property type="match status" value="1"/>
</dbReference>
<evidence type="ECO:0000256" key="1">
    <source>
        <dbReference type="SAM" id="Phobius"/>
    </source>
</evidence>
<gene>
    <name evidence="3" type="ORF">EDC52_101569</name>
</gene>